<comment type="similarity">
    <text evidence="2 9">Belongs to the cytochrome P450 family.</text>
</comment>
<dbReference type="PRINTS" id="PR00385">
    <property type="entry name" value="P450"/>
</dbReference>
<dbReference type="PRINTS" id="PR00463">
    <property type="entry name" value="EP450I"/>
</dbReference>
<accession>A0A067N0K9</accession>
<dbReference type="PANTHER" id="PTHR24287:SF1">
    <property type="entry name" value="P450, PUTATIVE (EUROFUNG)-RELATED"/>
    <property type="match status" value="1"/>
</dbReference>
<dbReference type="EMBL" id="KL198016">
    <property type="protein sequence ID" value="KDQ21543.1"/>
    <property type="molecule type" value="Genomic_DNA"/>
</dbReference>
<evidence type="ECO:0000256" key="8">
    <source>
        <dbReference type="PIRSR" id="PIRSR602401-1"/>
    </source>
</evidence>
<evidence type="ECO:0000256" key="2">
    <source>
        <dbReference type="ARBA" id="ARBA00010617"/>
    </source>
</evidence>
<dbReference type="AlphaFoldDB" id="A0A067N0K9"/>
<dbReference type="InterPro" id="IPR017972">
    <property type="entry name" value="Cyt_P450_CS"/>
</dbReference>
<gene>
    <name evidence="10" type="ORF">BOTBODRAFT_123337</name>
</gene>
<proteinExistence type="inferred from homology"/>
<dbReference type="InterPro" id="IPR002401">
    <property type="entry name" value="Cyt_P450_E_grp-I"/>
</dbReference>
<keyword evidence="6 8" id="KW-0408">Iron</keyword>
<evidence type="ECO:0000256" key="4">
    <source>
        <dbReference type="ARBA" id="ARBA00022723"/>
    </source>
</evidence>
<dbReference type="InParanoid" id="A0A067N0K9"/>
<dbReference type="SUPFAM" id="SSF48264">
    <property type="entry name" value="Cytochrome P450"/>
    <property type="match status" value="1"/>
</dbReference>
<keyword evidence="5 9" id="KW-0560">Oxidoreductase</keyword>
<evidence type="ECO:0000313" key="11">
    <source>
        <dbReference type="Proteomes" id="UP000027195"/>
    </source>
</evidence>
<keyword evidence="3 8" id="KW-0349">Heme</keyword>
<dbReference type="InterPro" id="IPR036396">
    <property type="entry name" value="Cyt_P450_sf"/>
</dbReference>
<dbReference type="Proteomes" id="UP000027195">
    <property type="component" value="Unassembled WGS sequence"/>
</dbReference>
<dbReference type="PANTHER" id="PTHR24287">
    <property type="entry name" value="P450, PUTATIVE (EUROFUNG)-RELATED"/>
    <property type="match status" value="1"/>
</dbReference>
<organism evidence="10 11">
    <name type="scientific">Botryobasidium botryosum (strain FD-172 SS1)</name>
    <dbReference type="NCBI Taxonomy" id="930990"/>
    <lineage>
        <taxon>Eukaryota</taxon>
        <taxon>Fungi</taxon>
        <taxon>Dikarya</taxon>
        <taxon>Basidiomycota</taxon>
        <taxon>Agaricomycotina</taxon>
        <taxon>Agaricomycetes</taxon>
        <taxon>Cantharellales</taxon>
        <taxon>Botryobasidiaceae</taxon>
        <taxon>Botryobasidium</taxon>
    </lineage>
</organism>
<dbReference type="Gene3D" id="1.10.630.10">
    <property type="entry name" value="Cytochrome P450"/>
    <property type="match status" value="1"/>
</dbReference>
<dbReference type="GO" id="GO:0004497">
    <property type="term" value="F:monooxygenase activity"/>
    <property type="evidence" value="ECO:0007669"/>
    <property type="project" value="UniProtKB-KW"/>
</dbReference>
<protein>
    <recommendedName>
        <fullName evidence="12">Cytochrome P450</fullName>
    </recommendedName>
</protein>
<keyword evidence="4 8" id="KW-0479">Metal-binding</keyword>
<evidence type="ECO:0008006" key="12">
    <source>
        <dbReference type="Google" id="ProtNLM"/>
    </source>
</evidence>
<dbReference type="InterPro" id="IPR001128">
    <property type="entry name" value="Cyt_P450"/>
</dbReference>
<evidence type="ECO:0000256" key="7">
    <source>
        <dbReference type="ARBA" id="ARBA00023033"/>
    </source>
</evidence>
<dbReference type="GO" id="GO:0020037">
    <property type="term" value="F:heme binding"/>
    <property type="evidence" value="ECO:0007669"/>
    <property type="project" value="InterPro"/>
</dbReference>
<keyword evidence="7 9" id="KW-0503">Monooxygenase</keyword>
<evidence type="ECO:0000256" key="5">
    <source>
        <dbReference type="ARBA" id="ARBA00023002"/>
    </source>
</evidence>
<dbReference type="PROSITE" id="PS00086">
    <property type="entry name" value="CYTOCHROME_P450"/>
    <property type="match status" value="1"/>
</dbReference>
<dbReference type="GO" id="GO:0016705">
    <property type="term" value="F:oxidoreductase activity, acting on paired donors, with incorporation or reduction of molecular oxygen"/>
    <property type="evidence" value="ECO:0007669"/>
    <property type="project" value="InterPro"/>
</dbReference>
<reference evidence="11" key="1">
    <citation type="journal article" date="2014" name="Proc. Natl. Acad. Sci. U.S.A.">
        <title>Extensive sampling of basidiomycete genomes demonstrates inadequacy of the white-rot/brown-rot paradigm for wood decay fungi.</title>
        <authorList>
            <person name="Riley R."/>
            <person name="Salamov A.A."/>
            <person name="Brown D.W."/>
            <person name="Nagy L.G."/>
            <person name="Floudas D."/>
            <person name="Held B.W."/>
            <person name="Levasseur A."/>
            <person name="Lombard V."/>
            <person name="Morin E."/>
            <person name="Otillar R."/>
            <person name="Lindquist E.A."/>
            <person name="Sun H."/>
            <person name="LaButti K.M."/>
            <person name="Schmutz J."/>
            <person name="Jabbour D."/>
            <person name="Luo H."/>
            <person name="Baker S.E."/>
            <person name="Pisabarro A.G."/>
            <person name="Walton J.D."/>
            <person name="Blanchette R.A."/>
            <person name="Henrissat B."/>
            <person name="Martin F."/>
            <person name="Cullen D."/>
            <person name="Hibbett D.S."/>
            <person name="Grigoriev I.V."/>
        </authorList>
    </citation>
    <scope>NUCLEOTIDE SEQUENCE [LARGE SCALE GENOMIC DNA]</scope>
    <source>
        <strain evidence="11">FD-172 SS1</strain>
    </source>
</reference>
<keyword evidence="11" id="KW-1185">Reference proteome</keyword>
<evidence type="ECO:0000256" key="1">
    <source>
        <dbReference type="ARBA" id="ARBA00001971"/>
    </source>
</evidence>
<evidence type="ECO:0000256" key="9">
    <source>
        <dbReference type="RuleBase" id="RU000461"/>
    </source>
</evidence>
<feature type="binding site" description="axial binding residue" evidence="8">
    <location>
        <position position="511"/>
    </location>
    <ligand>
        <name>heme</name>
        <dbReference type="ChEBI" id="CHEBI:30413"/>
    </ligand>
    <ligandPart>
        <name>Fe</name>
        <dbReference type="ChEBI" id="CHEBI:18248"/>
    </ligandPart>
</feature>
<dbReference type="STRING" id="930990.A0A067N0K9"/>
<evidence type="ECO:0000313" key="10">
    <source>
        <dbReference type="EMBL" id="KDQ21543.1"/>
    </source>
</evidence>
<evidence type="ECO:0000256" key="3">
    <source>
        <dbReference type="ARBA" id="ARBA00022617"/>
    </source>
</evidence>
<dbReference type="GO" id="GO:0005506">
    <property type="term" value="F:iron ion binding"/>
    <property type="evidence" value="ECO:0007669"/>
    <property type="project" value="InterPro"/>
</dbReference>
<name>A0A067N0K9_BOTB1</name>
<evidence type="ECO:0000256" key="6">
    <source>
        <dbReference type="ARBA" id="ARBA00023004"/>
    </source>
</evidence>
<comment type="cofactor">
    <cofactor evidence="1 8">
        <name>heme</name>
        <dbReference type="ChEBI" id="CHEBI:30413"/>
    </cofactor>
</comment>
<dbReference type="HOGENOM" id="CLU_001570_27_0_1"/>
<dbReference type="InterPro" id="IPR047146">
    <property type="entry name" value="Cyt_P450_E_CYP52_fungi"/>
</dbReference>
<dbReference type="OrthoDB" id="1470350at2759"/>
<dbReference type="Pfam" id="PF00067">
    <property type="entry name" value="p450"/>
    <property type="match status" value="1"/>
</dbReference>
<sequence>MGYRLVYLATLSRVFALPPLALFAFSRAFPHLVPAHWIVRYFLYVLSIPVVWGFRTAYHISSQATEAKRLGAEPIPVVRGKWPGNIDISQKMINSLTLGYAGDPFGALFDEYGCHTLNLRILWRDRIITRDHLFVKRILATGFDDFNKGPSAQYRANDLFGTGIFNRNGDAWKYHRSLTKPFFARDRVNDFDTFERGSKKLLKIIRAAAAADEAIEVQDLYGRFTIDAAAEFLFGTPDLNSLDGTLPKAGSAVLGPKGSAFPVGGSYEGFLRAFEGAQVAATKRARCGDDLWPLYEFTHNNVKAHMDVIHEWLSPLIQNALENKQRREKEGLLEGESESLLDHLVKTTSDPIVIRDELHNILLAARDTTATLLTFATYLLSLHPEVVHKLREEISSTCDTNSLPTFEIFRKMPYLRAVLNETLRLFPPVAANERASAKAQVYVPQEGPPLYIPGPDVSIGYFPIHFQRRKDLWGEDAEEFKPERWIDEASVASITADPFKFLPFNAGPRICLGQNFAYNEASYVLVRLLQSVSAFELMQDKAAPAGSLPPEIWKQSKGRRAYEKIWPQNAINLFVKGGLWMKVKLAED</sequence>